<sequence length="309" mass="35006">MSDSSPQLDIPFEQTEPSTSIGVTQTLDRMRQRREQSAIAAGLPDWPENKRGLPNGALRSALFGISPKERRSYAFERHVASIDGVEVFITRGPNLMQHHLDVWEQCLKLGKDQGTGRRIEFTAYAFLKSIGRNTGKSDNEWLKNALYDLAACVVRISDGSKTYFGPLIHGGTRDELTGRYVIEINPKIALLYGSGQWTQLDYVQREQLRRHPLAQWLHAFYSTHASPYRYRVETIRRLCGADVEGELKKFRQVLRRALERLDVATGWHWRIDESDCVVLHKQPPSNGERGIVGTVSERVLSTEASKATG</sequence>
<dbReference type="Proteomes" id="UP001234916">
    <property type="component" value="Chromosome"/>
</dbReference>
<dbReference type="KEGG" id="npv:OHM77_00990"/>
<gene>
    <name evidence="1" type="primary">trfA</name>
    <name evidence="1" type="ORF">OHM77_00990</name>
</gene>
<protein>
    <submittedName>
        <fullName evidence="1">Plasmid replication initiator TrfA</fullName>
    </submittedName>
</protein>
<proteinExistence type="predicted"/>
<accession>A0AA49FLE0</accession>
<name>A0AA49FLE0_9PROT</name>
<dbReference type="InterPro" id="IPR010751">
    <property type="entry name" value="TrfA"/>
</dbReference>
<dbReference type="AlphaFoldDB" id="A0AA49FLE0"/>
<organism evidence="1">
    <name type="scientific">Candidatus Nitricoxidivorans perseverans</name>
    <dbReference type="NCBI Taxonomy" id="2975601"/>
    <lineage>
        <taxon>Bacteria</taxon>
        <taxon>Pseudomonadati</taxon>
        <taxon>Pseudomonadota</taxon>
        <taxon>Betaproteobacteria</taxon>
        <taxon>Nitrosomonadales</taxon>
        <taxon>Sterolibacteriaceae</taxon>
        <taxon>Candidatus Nitricoxidivorans</taxon>
    </lineage>
</organism>
<dbReference type="EMBL" id="CP107246">
    <property type="protein sequence ID" value="WIM05898.1"/>
    <property type="molecule type" value="Genomic_DNA"/>
</dbReference>
<dbReference type="Pfam" id="PF07042">
    <property type="entry name" value="TrfA"/>
    <property type="match status" value="1"/>
</dbReference>
<evidence type="ECO:0000313" key="1">
    <source>
        <dbReference type="EMBL" id="WIM05898.1"/>
    </source>
</evidence>
<reference evidence="1" key="1">
    <citation type="journal article" date="2023" name="Nat. Microbiol.">
        <title>Enrichment and characterization of a nitric oxide-reducing microbial community in a continuous bioreactor.</title>
        <authorList>
            <person name="Garrido-Amador P."/>
            <person name="Stortenbeker N."/>
            <person name="Wessels H.J.C.T."/>
            <person name="Speth D.R."/>
            <person name="Garcia-Heredia I."/>
            <person name="Kartal B."/>
        </authorList>
    </citation>
    <scope>NUCLEOTIDE SEQUENCE</scope>
    <source>
        <strain evidence="1">MAG1</strain>
    </source>
</reference>